<dbReference type="OMA" id="PDSLLMW"/>
<dbReference type="AlphaFoldDB" id="A0A0N1I2Y9"/>
<dbReference type="OrthoDB" id="259791at2759"/>
<gene>
    <name evidence="1" type="ORF">ABL78_6716</name>
</gene>
<protein>
    <recommendedName>
        <fullName evidence="3">Actin-like protein</fullName>
    </recommendedName>
</protein>
<accession>A0A0N1I2Y9</accession>
<dbReference type="VEuPathDB" id="TriTrypDB:Lsey_0277_0090"/>
<sequence>MDLKLTCCFLDIGPATTTVTTSSETEVHKWQLETPVGVKAALTRTPTCPAVEHGAAVVDAFLHRLAKSAQLATAGHIVLLARTHSVHDYFYLYVLRWLHTACPSSTPVSVMPLPLYAARLAGLASVLVVESNEGVVTCTPVLEDLVAPDVAAQWGDVRAATASAELRSLSQCWWHVSREIMSSVLATTRLPDNGEKDDNSGSTPALHLNACAPKSGVEQRLMDGIPFVCEMEQHFQLCRRRGLDACLSTVLLYGDVATVVEARYCMGLLLSMFLPDSVVTWC</sequence>
<comment type="caution">
    <text evidence="1">The sequence shown here is derived from an EMBL/GenBank/DDBJ whole genome shotgun (WGS) entry which is preliminary data.</text>
</comment>
<proteinExistence type="predicted"/>
<dbReference type="Proteomes" id="UP000038009">
    <property type="component" value="Unassembled WGS sequence"/>
</dbReference>
<keyword evidence="2" id="KW-1185">Reference proteome</keyword>
<evidence type="ECO:0000313" key="2">
    <source>
        <dbReference type="Proteomes" id="UP000038009"/>
    </source>
</evidence>
<organism evidence="1 2">
    <name type="scientific">Leptomonas seymouri</name>
    <dbReference type="NCBI Taxonomy" id="5684"/>
    <lineage>
        <taxon>Eukaryota</taxon>
        <taxon>Discoba</taxon>
        <taxon>Euglenozoa</taxon>
        <taxon>Kinetoplastea</taxon>
        <taxon>Metakinetoplastina</taxon>
        <taxon>Trypanosomatida</taxon>
        <taxon>Trypanosomatidae</taxon>
        <taxon>Leishmaniinae</taxon>
        <taxon>Leptomonas</taxon>
    </lineage>
</organism>
<evidence type="ECO:0000313" key="1">
    <source>
        <dbReference type="EMBL" id="KPI84230.1"/>
    </source>
</evidence>
<reference evidence="1 2" key="1">
    <citation type="journal article" date="2015" name="PLoS Pathog.">
        <title>Leptomonas seymouri: Adaptations to the Dixenous Life Cycle Analyzed by Genome Sequencing, Transcriptome Profiling and Co-infection with Leishmania donovani.</title>
        <authorList>
            <person name="Kraeva N."/>
            <person name="Butenko A."/>
            <person name="Hlavacova J."/>
            <person name="Kostygov A."/>
            <person name="Myskova J."/>
            <person name="Grybchuk D."/>
            <person name="Lestinova T."/>
            <person name="Votypka J."/>
            <person name="Volf P."/>
            <person name="Opperdoes F."/>
            <person name="Flegontov P."/>
            <person name="Lukes J."/>
            <person name="Yurchenko V."/>
        </authorList>
    </citation>
    <scope>NUCLEOTIDE SEQUENCE [LARGE SCALE GENOMIC DNA]</scope>
    <source>
        <strain evidence="1 2">ATCC 30220</strain>
    </source>
</reference>
<dbReference type="EMBL" id="LJSK01000277">
    <property type="protein sequence ID" value="KPI84230.1"/>
    <property type="molecule type" value="Genomic_DNA"/>
</dbReference>
<name>A0A0N1I2Y9_LEPSE</name>
<evidence type="ECO:0008006" key="3">
    <source>
        <dbReference type="Google" id="ProtNLM"/>
    </source>
</evidence>